<evidence type="ECO:0000313" key="7">
    <source>
        <dbReference type="Proteomes" id="UP000007966"/>
    </source>
</evidence>
<dbReference type="AlphaFoldDB" id="Q6D6R3"/>
<evidence type="ECO:0000256" key="1">
    <source>
        <dbReference type="ARBA" id="ARBA00004141"/>
    </source>
</evidence>
<organism evidence="6 7">
    <name type="scientific">Pectobacterium atrosepticum (strain SCRI 1043 / ATCC BAA-672)</name>
    <name type="common">Erwinia carotovora subsp. atroseptica</name>
    <dbReference type="NCBI Taxonomy" id="218491"/>
    <lineage>
        <taxon>Bacteria</taxon>
        <taxon>Pseudomonadati</taxon>
        <taxon>Pseudomonadota</taxon>
        <taxon>Gammaproteobacteria</taxon>
        <taxon>Enterobacterales</taxon>
        <taxon>Pectobacteriaceae</taxon>
        <taxon>Pectobacterium</taxon>
    </lineage>
</organism>
<dbReference type="GO" id="GO:0016020">
    <property type="term" value="C:membrane"/>
    <property type="evidence" value="ECO:0007669"/>
    <property type="project" value="UniProtKB-SubCell"/>
</dbReference>
<dbReference type="EMBL" id="BX950851">
    <property type="protein sequence ID" value="CAG74522.1"/>
    <property type="molecule type" value="Genomic_DNA"/>
</dbReference>
<dbReference type="Proteomes" id="UP000007966">
    <property type="component" value="Chromosome"/>
</dbReference>
<dbReference type="Pfam" id="PF04610">
    <property type="entry name" value="TrbL"/>
    <property type="match status" value="1"/>
</dbReference>
<evidence type="ECO:0000256" key="4">
    <source>
        <dbReference type="ARBA" id="ARBA00023136"/>
    </source>
</evidence>
<evidence type="ECO:0000256" key="3">
    <source>
        <dbReference type="ARBA" id="ARBA00022989"/>
    </source>
</evidence>
<dbReference type="GO" id="GO:0030255">
    <property type="term" value="P:protein secretion by the type IV secretion system"/>
    <property type="evidence" value="ECO:0007669"/>
    <property type="project" value="InterPro"/>
</dbReference>
<dbReference type="STRING" id="218491.ECA1617"/>
<comment type="subcellular location">
    <subcellularLocation>
        <location evidence="1">Membrane</location>
        <topology evidence="1">Multi-pass membrane protein</topology>
    </subcellularLocation>
</comment>
<dbReference type="OrthoDB" id="6538889at2"/>
<feature type="transmembrane region" description="Helical" evidence="5">
    <location>
        <begin position="162"/>
        <end position="183"/>
    </location>
</feature>
<keyword evidence="3 5" id="KW-1133">Transmembrane helix</keyword>
<dbReference type="PATRIC" id="fig|218491.5.peg.1656"/>
<reference evidence="6" key="1">
    <citation type="submission" date="2004-02" db="EMBL/GenBank/DDBJ databases">
        <title>The genome sequence of the enterobacterial phytopathogen Erwinia carotovora subsp. atroseptica SCRI1043 and functional genomic identification of novel virulence factors.</title>
        <authorList>
            <person name="Bell K.S."/>
            <person name="Sebaihia M."/>
            <person name="Pritchard L."/>
            <person name="Holden M."/>
            <person name="Hyman L.J."/>
            <person name="Holeva M.C."/>
            <person name="Thomson N.R."/>
            <person name="Bentley S.D."/>
            <person name="Churcher C."/>
            <person name="Mungall K."/>
            <person name="Atkin R."/>
            <person name="Bason N."/>
            <person name="Brooks K."/>
            <person name="Chillingworth T."/>
            <person name="Clark K."/>
            <person name="Doggett J."/>
            <person name="Fraser A."/>
            <person name="Hance Z."/>
            <person name="Hauser H."/>
            <person name="Jagels K."/>
            <person name="Moule S."/>
            <person name="Norbertczak H."/>
            <person name="Ormond D."/>
            <person name="Price C."/>
            <person name="Quail M.A."/>
            <person name="Sanders M."/>
            <person name="Walker D."/>
            <person name="Whitehead S."/>
            <person name="Salmond G.P.C."/>
            <person name="Birch P.R.J."/>
            <person name="Barrell B.G."/>
            <person name="Parkhill J."/>
            <person name="Toth I.K."/>
        </authorList>
    </citation>
    <scope>NUCLEOTIDE SEQUENCE</scope>
    <source>
        <strain evidence="6">SCRI1043</strain>
    </source>
</reference>
<gene>
    <name evidence="6" type="primary">virB6</name>
    <name evidence="6" type="ordered locus">ECA1617</name>
</gene>
<sequence>MSSGIFVGMDKSIMEGLNAVLEGQSSTYGAMTSVIIVSSFTLFIVYRGYQTLGGKLQTPVEDVVWDVGRMLLITTFVLNRDGWLDASIAAIEGLKDGISGDDNVWALLDTVWEKAQTLGQTLFNLDTSTYVKLNGGLAEVLVWGGAIVLLLAATFVNLLAEITILLMTTTAPIFIFCLLYGFIKPMFDNWLKTIFTAILTIMFSALSIRIAINYLNKILDAATQMSNISNMVTLAAQCLLAGIAAGVVVYFSAKIANALSGVAVQAVLQGAAMSGLSGLASKSADAARPGMKAGAIGARMTTKGGVVVATAAGRLIAAGTGKAVTAWQKRAAAIESMKRSNQQRNR</sequence>
<dbReference type="InterPro" id="IPR007688">
    <property type="entry name" value="Conjugal_tfr_TrbL/VirB6"/>
</dbReference>
<evidence type="ECO:0000313" key="6">
    <source>
        <dbReference type="EMBL" id="CAG74522.1"/>
    </source>
</evidence>
<feature type="transmembrane region" description="Helical" evidence="5">
    <location>
        <begin position="232"/>
        <end position="251"/>
    </location>
</feature>
<dbReference type="HOGENOM" id="CLU_064911_0_0_6"/>
<keyword evidence="7" id="KW-1185">Reference proteome</keyword>
<feature type="transmembrane region" description="Helical" evidence="5">
    <location>
        <begin position="27"/>
        <end position="46"/>
    </location>
</feature>
<name>Q6D6R3_PECAS</name>
<dbReference type="RefSeq" id="WP_011093196.1">
    <property type="nucleotide sequence ID" value="NC_004547.2"/>
</dbReference>
<keyword evidence="2 5" id="KW-0812">Transmembrane</keyword>
<keyword evidence="4 5" id="KW-0472">Membrane</keyword>
<proteinExistence type="predicted"/>
<dbReference type="eggNOG" id="COG3704">
    <property type="taxonomic scope" value="Bacteria"/>
</dbReference>
<protein>
    <submittedName>
        <fullName evidence="6">Conjugal transfer protein</fullName>
    </submittedName>
</protein>
<feature type="transmembrane region" description="Helical" evidence="5">
    <location>
        <begin position="190"/>
        <end position="212"/>
    </location>
</feature>
<evidence type="ECO:0000256" key="2">
    <source>
        <dbReference type="ARBA" id="ARBA00022692"/>
    </source>
</evidence>
<accession>Q6D6R3</accession>
<dbReference type="KEGG" id="eca:ECA1617"/>
<feature type="transmembrane region" description="Helical" evidence="5">
    <location>
        <begin position="137"/>
        <end position="156"/>
    </location>
</feature>
<evidence type="ECO:0000256" key="5">
    <source>
        <dbReference type="SAM" id="Phobius"/>
    </source>
</evidence>